<dbReference type="Pfam" id="PF14014">
    <property type="entry name" value="DUF4230"/>
    <property type="match status" value="1"/>
</dbReference>
<dbReference type="AlphaFoldDB" id="A0A0G3X6U4"/>
<dbReference type="STRING" id="543877.AM2010_245"/>
<keyword evidence="1" id="KW-1133">Transmembrane helix</keyword>
<evidence type="ECO:0000313" key="3">
    <source>
        <dbReference type="Proteomes" id="UP000037643"/>
    </source>
</evidence>
<evidence type="ECO:0008006" key="4">
    <source>
        <dbReference type="Google" id="ProtNLM"/>
    </source>
</evidence>
<keyword evidence="1" id="KW-0472">Membrane</keyword>
<proteinExistence type="predicted"/>
<dbReference type="Proteomes" id="UP000037643">
    <property type="component" value="Chromosome"/>
</dbReference>
<dbReference type="InterPro" id="IPR025324">
    <property type="entry name" value="DUF4230"/>
</dbReference>
<keyword evidence="3" id="KW-1185">Reference proteome</keyword>
<reference evidence="2 3" key="1">
    <citation type="submission" date="2015-06" db="EMBL/GenBank/DDBJ databases">
        <authorList>
            <person name="Kim K.M."/>
        </authorList>
    </citation>
    <scope>NUCLEOTIDE SEQUENCE [LARGE SCALE GENOMIC DNA]</scope>
    <source>
        <strain evidence="2 3">KCTC 22370</strain>
    </source>
</reference>
<evidence type="ECO:0000256" key="1">
    <source>
        <dbReference type="SAM" id="Phobius"/>
    </source>
</evidence>
<feature type="transmembrane region" description="Helical" evidence="1">
    <location>
        <begin position="20"/>
        <end position="43"/>
    </location>
</feature>
<evidence type="ECO:0000313" key="2">
    <source>
        <dbReference type="EMBL" id="AKM06334.1"/>
    </source>
</evidence>
<dbReference type="KEGG" id="amx:AM2010_245"/>
<dbReference type="RefSeq" id="WP_236699480.1">
    <property type="nucleotide sequence ID" value="NZ_CP011805.1"/>
</dbReference>
<dbReference type="EMBL" id="CP011805">
    <property type="protein sequence ID" value="AKM06334.1"/>
    <property type="molecule type" value="Genomic_DNA"/>
</dbReference>
<protein>
    <recommendedName>
        <fullName evidence="4">DUF4230 domain-containing protein</fullName>
    </recommendedName>
</protein>
<accession>A0A0G3X6U4</accession>
<name>A0A0G3X6U4_9SPHN</name>
<sequence>MKTGERLDEIEPAVSRERPLALVQGVPWMIVIALIALAAWLGWRAFFYQEEGDPVGSAMLAFEKQNSLTVFSSRFEVVAESEDTRGVLGMPVLRSRQAMIIPASVEYRLDLSQMGRERMEWEPEAQRLTVRLPQLQTTRPNLDEAQARVFQDGVFITRDASRDLSRNNSQQAERKATEFAKNPQVLALARTAAKEAVRQNLAIPLQVAGYERANVSVTFDGEETPAVPTQ</sequence>
<dbReference type="PATRIC" id="fig|543877.4.peg.246"/>
<gene>
    <name evidence="2" type="ORF">AM2010_245</name>
</gene>
<organism evidence="2 3">
    <name type="scientific">Pelagerythrobacter marensis</name>
    <dbReference type="NCBI Taxonomy" id="543877"/>
    <lineage>
        <taxon>Bacteria</taxon>
        <taxon>Pseudomonadati</taxon>
        <taxon>Pseudomonadota</taxon>
        <taxon>Alphaproteobacteria</taxon>
        <taxon>Sphingomonadales</taxon>
        <taxon>Erythrobacteraceae</taxon>
        <taxon>Pelagerythrobacter</taxon>
    </lineage>
</organism>
<keyword evidence="1" id="KW-0812">Transmembrane</keyword>